<feature type="compositionally biased region" description="Low complexity" evidence="1">
    <location>
        <begin position="295"/>
        <end position="307"/>
    </location>
</feature>
<reference evidence="2 5" key="1">
    <citation type="submission" date="2024-01" db="EMBL/GenBank/DDBJ databases">
        <title>The genome of the rayed Mediterranean limpet Patella caerulea (Linnaeus, 1758).</title>
        <authorList>
            <person name="Anh-Thu Weber A."/>
            <person name="Halstead-Nussloch G."/>
        </authorList>
    </citation>
    <scope>NUCLEOTIDE SEQUENCE [LARGE SCALE GENOMIC DNA]</scope>
    <source>
        <strain evidence="2">AATW-2023a</strain>
        <tissue evidence="2">Whole specimen</tissue>
    </source>
</reference>
<keyword evidence="5" id="KW-1185">Reference proteome</keyword>
<dbReference type="AlphaFoldDB" id="A0AAN8KI26"/>
<proteinExistence type="predicted"/>
<feature type="compositionally biased region" description="Basic and acidic residues" evidence="1">
    <location>
        <begin position="341"/>
        <end position="353"/>
    </location>
</feature>
<evidence type="ECO:0000313" key="3">
    <source>
        <dbReference type="EMBL" id="KAK6191802.1"/>
    </source>
</evidence>
<protein>
    <submittedName>
        <fullName evidence="2">Uncharacterized protein</fullName>
    </submittedName>
</protein>
<organism evidence="2 5">
    <name type="scientific">Patella caerulea</name>
    <name type="common">Rayed Mediterranean limpet</name>
    <dbReference type="NCBI Taxonomy" id="87958"/>
    <lineage>
        <taxon>Eukaryota</taxon>
        <taxon>Metazoa</taxon>
        <taxon>Spiralia</taxon>
        <taxon>Lophotrochozoa</taxon>
        <taxon>Mollusca</taxon>
        <taxon>Gastropoda</taxon>
        <taxon>Patellogastropoda</taxon>
        <taxon>Patelloidea</taxon>
        <taxon>Patellidae</taxon>
        <taxon>Patella</taxon>
    </lineage>
</organism>
<dbReference type="EMBL" id="JAZGQO010000002">
    <property type="protein sequence ID" value="KAK6191804.1"/>
    <property type="molecule type" value="Genomic_DNA"/>
</dbReference>
<dbReference type="Proteomes" id="UP001347796">
    <property type="component" value="Unassembled WGS sequence"/>
</dbReference>
<dbReference type="EMBL" id="JAZGQO010000002">
    <property type="protein sequence ID" value="KAK6191802.1"/>
    <property type="molecule type" value="Genomic_DNA"/>
</dbReference>
<evidence type="ECO:0000313" key="5">
    <source>
        <dbReference type="Proteomes" id="UP001347796"/>
    </source>
</evidence>
<comment type="caution">
    <text evidence="2">The sequence shown here is derived from an EMBL/GenBank/DDBJ whole genome shotgun (WGS) entry which is preliminary data.</text>
</comment>
<evidence type="ECO:0000313" key="4">
    <source>
        <dbReference type="EMBL" id="KAK6191804.1"/>
    </source>
</evidence>
<evidence type="ECO:0000256" key="1">
    <source>
        <dbReference type="SAM" id="MobiDB-lite"/>
    </source>
</evidence>
<accession>A0AAN8KI26</accession>
<evidence type="ECO:0000313" key="2">
    <source>
        <dbReference type="EMBL" id="KAK6191800.1"/>
    </source>
</evidence>
<gene>
    <name evidence="2" type="ORF">SNE40_003392</name>
    <name evidence="3" type="ORF">SNE40_003394</name>
    <name evidence="4" type="ORF">SNE40_003396</name>
</gene>
<dbReference type="EMBL" id="JAZGQO010000002">
    <property type="protein sequence ID" value="KAK6191800.1"/>
    <property type="molecule type" value="Genomic_DNA"/>
</dbReference>
<name>A0AAN8KI26_PATCE</name>
<sequence length="368" mass="40801">MAEQEHIIDVDIDEEDIDESITRRTVKVTIEKKDYVYRKDVFDLFVSIFGNGRVVEAIAKREKSEEWFVTVKSETAYEQCLKQDSRVYKGRKFYFSDASKCVVNLRVHWVSRDYKNGFLKKVFSRYGEVRSVREETSNIEGFGVMNGLRHVTLVCTDSQAGNIPHMIRLCKGRVRMLVTAPGRLPLCLRCNCIGHVAASCVQGRSEQSRPLFTEVLNGRRSPPQVADIETKKNDEYEERKGSDDSDDDSTDSEKGALVIDETRMDETSGGEGMESVVGETGSGEGEPSISMEEASSVLGESSSVLGEASSCMREASSCMRETDSGNEETSVIKTGASGNKRRSDNDQIKDNKKTKSGAKGGKGSGKKK</sequence>
<feature type="compositionally biased region" description="Gly residues" evidence="1">
    <location>
        <begin position="358"/>
        <end position="368"/>
    </location>
</feature>
<feature type="compositionally biased region" description="Basic and acidic residues" evidence="1">
    <location>
        <begin position="228"/>
        <end position="243"/>
    </location>
</feature>
<feature type="region of interest" description="Disordered" evidence="1">
    <location>
        <begin position="213"/>
        <end position="368"/>
    </location>
</feature>